<accession>A0A8J7IY55</accession>
<dbReference type="RefSeq" id="WP_228849740.1">
    <property type="nucleotide sequence ID" value="NZ_JADCKQ010000013.1"/>
</dbReference>
<dbReference type="SUPFAM" id="SSF46785">
    <property type="entry name" value="Winged helix' DNA-binding domain"/>
    <property type="match status" value="1"/>
</dbReference>
<evidence type="ECO:0000259" key="4">
    <source>
        <dbReference type="PROSITE" id="PS50949"/>
    </source>
</evidence>
<dbReference type="InterPro" id="IPR036390">
    <property type="entry name" value="WH_DNA-bd_sf"/>
</dbReference>
<dbReference type="InterPro" id="IPR036388">
    <property type="entry name" value="WH-like_DNA-bd_sf"/>
</dbReference>
<keyword evidence="1" id="KW-0805">Transcription regulation</keyword>
<dbReference type="Pfam" id="PF07729">
    <property type="entry name" value="FCD"/>
    <property type="match status" value="1"/>
</dbReference>
<dbReference type="Pfam" id="PF00392">
    <property type="entry name" value="GntR"/>
    <property type="match status" value="1"/>
</dbReference>
<dbReference type="PANTHER" id="PTHR43537">
    <property type="entry name" value="TRANSCRIPTIONAL REGULATOR, GNTR FAMILY"/>
    <property type="match status" value="1"/>
</dbReference>
<dbReference type="AlphaFoldDB" id="A0A8J7IY55"/>
<dbReference type="CDD" id="cd07377">
    <property type="entry name" value="WHTH_GntR"/>
    <property type="match status" value="1"/>
</dbReference>
<dbReference type="PROSITE" id="PS50949">
    <property type="entry name" value="HTH_GNTR"/>
    <property type="match status" value="1"/>
</dbReference>
<dbReference type="InterPro" id="IPR000524">
    <property type="entry name" value="Tscrpt_reg_HTH_GntR"/>
</dbReference>
<dbReference type="PANTHER" id="PTHR43537:SF45">
    <property type="entry name" value="GNTR FAMILY REGULATORY PROTEIN"/>
    <property type="match status" value="1"/>
</dbReference>
<dbReference type="Gene3D" id="1.10.10.10">
    <property type="entry name" value="Winged helix-like DNA-binding domain superfamily/Winged helix DNA-binding domain"/>
    <property type="match status" value="1"/>
</dbReference>
<dbReference type="InterPro" id="IPR011711">
    <property type="entry name" value="GntR_C"/>
</dbReference>
<keyword evidence="2" id="KW-0238">DNA-binding</keyword>
<dbReference type="InterPro" id="IPR008920">
    <property type="entry name" value="TF_FadR/GntR_C"/>
</dbReference>
<dbReference type="SMART" id="SM00345">
    <property type="entry name" value="HTH_GNTR"/>
    <property type="match status" value="1"/>
</dbReference>
<protein>
    <submittedName>
        <fullName evidence="5">GntR family transcriptional regulator</fullName>
    </submittedName>
</protein>
<proteinExistence type="predicted"/>
<reference evidence="5" key="1">
    <citation type="submission" date="2020-10" db="EMBL/GenBank/DDBJ databases">
        <title>Paenihalocynthiibacter styelae gen. nov., sp. nov., isolated from stalked sea squirt Styela clava.</title>
        <authorList>
            <person name="Kim Y.-O."/>
            <person name="Yoon J.-H."/>
        </authorList>
    </citation>
    <scope>NUCLEOTIDE SEQUENCE</scope>
    <source>
        <strain evidence="5">MYP1-1</strain>
    </source>
</reference>
<comment type="caution">
    <text evidence="5">The sequence shown here is derived from an EMBL/GenBank/DDBJ whole genome shotgun (WGS) entry which is preliminary data.</text>
</comment>
<keyword evidence="3" id="KW-0804">Transcription</keyword>
<feature type="domain" description="HTH gntR-type" evidence="4">
    <location>
        <begin position="5"/>
        <end position="72"/>
    </location>
</feature>
<evidence type="ECO:0000313" key="6">
    <source>
        <dbReference type="Proteomes" id="UP000640583"/>
    </source>
</evidence>
<dbReference type="SUPFAM" id="SSF48008">
    <property type="entry name" value="GntR ligand-binding domain-like"/>
    <property type="match status" value="1"/>
</dbReference>
<dbReference type="Gene3D" id="1.20.120.530">
    <property type="entry name" value="GntR ligand-binding domain-like"/>
    <property type="match status" value="1"/>
</dbReference>
<gene>
    <name evidence="5" type="ORF">H1D41_15345</name>
</gene>
<organism evidence="5 6">
    <name type="scientific">Halocynthiibacter styelae</name>
    <dbReference type="NCBI Taxonomy" id="2761955"/>
    <lineage>
        <taxon>Bacteria</taxon>
        <taxon>Pseudomonadati</taxon>
        <taxon>Pseudomonadota</taxon>
        <taxon>Alphaproteobacteria</taxon>
        <taxon>Rhodobacterales</taxon>
        <taxon>Paracoccaceae</taxon>
        <taxon>Halocynthiibacter</taxon>
    </lineage>
</organism>
<sequence>MTDKGSSVDRVYETLRDMAINFDFKPGERLNETHLTSKLNVSRTPLREALNRLVAEGFLTLAKGQGFFCRALSPEQILELYQLRCALETEALRIGISTAGDEDIAAFCAYLDETEKTYGTCEDLSELLNMDEEFHMRLAGLCGNGELCRTLKNVNERIRYVRLVNLRQLRENGAQASENSYLSAHRVVADAVRARDTDKAVTALRAHIERRREQTIELVRLAYSQLYVPAV</sequence>
<dbReference type="PRINTS" id="PR00035">
    <property type="entry name" value="HTHGNTR"/>
</dbReference>
<dbReference type="GO" id="GO:0003700">
    <property type="term" value="F:DNA-binding transcription factor activity"/>
    <property type="evidence" value="ECO:0007669"/>
    <property type="project" value="InterPro"/>
</dbReference>
<dbReference type="SMART" id="SM00895">
    <property type="entry name" value="FCD"/>
    <property type="match status" value="1"/>
</dbReference>
<keyword evidence="6" id="KW-1185">Reference proteome</keyword>
<evidence type="ECO:0000256" key="3">
    <source>
        <dbReference type="ARBA" id="ARBA00023163"/>
    </source>
</evidence>
<evidence type="ECO:0000256" key="2">
    <source>
        <dbReference type="ARBA" id="ARBA00023125"/>
    </source>
</evidence>
<dbReference type="EMBL" id="JADCKQ010000013">
    <property type="protein sequence ID" value="MBI1495018.1"/>
    <property type="molecule type" value="Genomic_DNA"/>
</dbReference>
<evidence type="ECO:0000313" key="5">
    <source>
        <dbReference type="EMBL" id="MBI1495018.1"/>
    </source>
</evidence>
<dbReference type="GO" id="GO:0003677">
    <property type="term" value="F:DNA binding"/>
    <property type="evidence" value="ECO:0007669"/>
    <property type="project" value="UniProtKB-KW"/>
</dbReference>
<evidence type="ECO:0000256" key="1">
    <source>
        <dbReference type="ARBA" id="ARBA00023015"/>
    </source>
</evidence>
<name>A0A8J7IY55_9RHOB</name>
<dbReference type="Proteomes" id="UP000640583">
    <property type="component" value="Unassembled WGS sequence"/>
</dbReference>